<evidence type="ECO:0000259" key="3">
    <source>
        <dbReference type="Pfam" id="PF00535"/>
    </source>
</evidence>
<keyword evidence="2" id="KW-0472">Membrane</keyword>
<dbReference type="Proteomes" id="UP000007494">
    <property type="component" value="Chromosome XI"/>
</dbReference>
<dbReference type="Pfam" id="PF00535">
    <property type="entry name" value="Glycos_transf_2"/>
    <property type="match status" value="1"/>
</dbReference>
<reference evidence="6" key="3">
    <citation type="journal article" date="2012" name="PLoS Pathog.">
        <title>Comparative genomics of the apicomplexan parasites Toxoplasma gondii and Neospora caninum: Coccidia differing in host range and transmission strategy.</title>
        <authorList>
            <person name="Reid A.J."/>
            <person name="Vermont S.J."/>
            <person name="Cotton J.A."/>
            <person name="Harris D."/>
            <person name="Hill-Cawthorne G.A."/>
            <person name="Konen-Waisman S."/>
            <person name="Latham S.M."/>
            <person name="Mourier T."/>
            <person name="Norton R."/>
            <person name="Quail M.A."/>
            <person name="Sanders M."/>
            <person name="Shanmugam D."/>
            <person name="Sohal A."/>
            <person name="Wasmuth J.D."/>
            <person name="Brunk B."/>
            <person name="Grigg M.E."/>
            <person name="Howard J.C."/>
            <person name="Parkinson J."/>
            <person name="Roos D.S."/>
            <person name="Trees A.J."/>
            <person name="Berriman M."/>
            <person name="Pain A."/>
            <person name="Wastling J.M."/>
        </authorList>
    </citation>
    <scope>NUCLEOTIDE SEQUENCE [LARGE SCALE GENOMIC DNA]</scope>
    <source>
        <strain evidence="6">Liverpool</strain>
    </source>
</reference>
<dbReference type="InterPro" id="IPR029044">
    <property type="entry name" value="Nucleotide-diphossugar_trans"/>
</dbReference>
<sequence length="677" mass="72456">METPAELLLQELAHRLGVSLSKASPLLSPILALVLLLLAACFTWFLVRFLLWILDPVIQWQVDAGKPASCFLLPSADACPGSQSPSWEALASDVSPSSGDALSLPPSVDLSVIVPAFNEALRLPLAVSELLSFLEARRASLSSSSRSGVSDRWPVFTYEIIVVDDGSTDGTAAIAPLLGAAIFSPSTSPPASLSARAAAAAAQAASRAFAKVHAPNSRPASKAPTACPRSSPLSALGASSSPSSCPSLSCPSLSCPSLSCPSRSCASSASPDAGQAGFPPFAFSPSDSVPVSAVAAEAMRAATKVHLDAGQRLRDCFSPLVSRVGDRGAAPDTGAERHRKGESEREEESGESGERGEKEGETPASSPLSSLRVLRLKENRGKGFAVKIGAKHARGRMLLMADADGATTVESLVLLERALLERKRLPRGRSENVSRSSSLAHEENADAAQLEDKTRQGEEEKKLRAGVSEAKRRENRQGAVDAGEHALETDTAGGRKIAQDGRESDGDEETTLQTRLASLPPLAFPWPLLYRRGDREGSQEDTEALVAFGSRRQLEQAAISSRSWHRNFLMHAFHWCVRSVVGDSHIKDTQCGFKLFTRFAARQLFPRLHLCRWAFDVELLLLSRLLRVPVAEIPVEWEEKEGSKLNVLGASFQMARDILVLKCMYTAGIWKASADSG</sequence>
<evidence type="ECO:0000313" key="4">
    <source>
        <dbReference type="EMBL" id="CBZ55546.1"/>
    </source>
</evidence>
<dbReference type="OrthoDB" id="3784at2759"/>
<dbReference type="PANTHER" id="PTHR10859:SF91">
    <property type="entry name" value="DOLICHYL-PHOSPHATE BETA-GLUCOSYLTRANSFERASE"/>
    <property type="match status" value="1"/>
</dbReference>
<evidence type="ECO:0000256" key="1">
    <source>
        <dbReference type="SAM" id="MobiDB-lite"/>
    </source>
</evidence>
<dbReference type="GO" id="GO:0016740">
    <property type="term" value="F:transferase activity"/>
    <property type="evidence" value="ECO:0007669"/>
    <property type="project" value="UniProtKB-KW"/>
</dbReference>
<dbReference type="EMBL" id="LN714486">
    <property type="protein sequence ID" value="CEL70286.1"/>
    <property type="molecule type" value="Genomic_DNA"/>
</dbReference>
<dbReference type="GeneID" id="13441031"/>
<dbReference type="PANTHER" id="PTHR10859">
    <property type="entry name" value="GLYCOSYL TRANSFERASE"/>
    <property type="match status" value="1"/>
</dbReference>
<name>F0VPA0_NEOCL</name>
<evidence type="ECO:0000313" key="5">
    <source>
        <dbReference type="EMBL" id="CEL70286.1"/>
    </source>
</evidence>
<keyword evidence="2" id="KW-0812">Transmembrane</keyword>
<organism evidence="4 6">
    <name type="scientific">Neospora caninum (strain Liverpool)</name>
    <dbReference type="NCBI Taxonomy" id="572307"/>
    <lineage>
        <taxon>Eukaryota</taxon>
        <taxon>Sar</taxon>
        <taxon>Alveolata</taxon>
        <taxon>Apicomplexa</taxon>
        <taxon>Conoidasida</taxon>
        <taxon>Coccidia</taxon>
        <taxon>Eucoccidiorida</taxon>
        <taxon>Eimeriorina</taxon>
        <taxon>Sarcocystidae</taxon>
        <taxon>Neospora</taxon>
    </lineage>
</organism>
<dbReference type="VEuPathDB" id="ToxoDB:NCLIV_059710"/>
<dbReference type="eggNOG" id="KOG2977">
    <property type="taxonomic scope" value="Eukaryota"/>
</dbReference>
<dbReference type="GO" id="GO:0005789">
    <property type="term" value="C:endoplasmic reticulum membrane"/>
    <property type="evidence" value="ECO:0007669"/>
    <property type="project" value="TreeGrafter"/>
</dbReference>
<dbReference type="Gene3D" id="3.90.550.10">
    <property type="entry name" value="Spore Coat Polysaccharide Biosynthesis Protein SpsA, Chain A"/>
    <property type="match status" value="3"/>
</dbReference>
<accession>F0VPA0</accession>
<feature type="compositionally biased region" description="Basic and acidic residues" evidence="1">
    <location>
        <begin position="352"/>
        <end position="361"/>
    </location>
</feature>
<feature type="transmembrane region" description="Helical" evidence="2">
    <location>
        <begin position="30"/>
        <end position="54"/>
    </location>
</feature>
<dbReference type="RefSeq" id="XP_003885574.1">
    <property type="nucleotide sequence ID" value="XM_003885525.1"/>
</dbReference>
<feature type="compositionally biased region" description="Basic and acidic residues" evidence="1">
    <location>
        <begin position="334"/>
        <end position="343"/>
    </location>
</feature>
<feature type="region of interest" description="Disordered" evidence="1">
    <location>
        <begin position="213"/>
        <end position="233"/>
    </location>
</feature>
<evidence type="ECO:0000313" key="6">
    <source>
        <dbReference type="Proteomes" id="UP000007494"/>
    </source>
</evidence>
<reference evidence="4" key="2">
    <citation type="submission" date="2011-03" db="EMBL/GenBank/DDBJ databases">
        <title>Comparative genomics and transcriptomics of Neospora caninum and Toxoplasma gondii.</title>
        <authorList>
            <person name="Reid A.J."/>
            <person name="Sohal A."/>
            <person name="Harris D."/>
            <person name="Quail M."/>
            <person name="Sanders M."/>
            <person name="Berriman M."/>
            <person name="Wastling J.M."/>
            <person name="Pain A."/>
        </authorList>
    </citation>
    <scope>NUCLEOTIDE SEQUENCE</scope>
    <source>
        <strain evidence="4">Liverpool</strain>
    </source>
</reference>
<reference evidence="4" key="1">
    <citation type="submission" date="2011-02" db="EMBL/GenBank/DDBJ databases">
        <authorList>
            <person name="Aslett M."/>
        </authorList>
    </citation>
    <scope>NUCLEOTIDE SEQUENCE</scope>
    <source>
        <strain evidence="4">Liverpool</strain>
    </source>
</reference>
<dbReference type="SUPFAM" id="SSF53448">
    <property type="entry name" value="Nucleotide-diphospho-sugar transferases"/>
    <property type="match status" value="1"/>
</dbReference>
<feature type="region of interest" description="Disordered" evidence="1">
    <location>
        <begin position="324"/>
        <end position="372"/>
    </location>
</feature>
<dbReference type="OMA" id="LMHAFHW"/>
<feature type="region of interest" description="Disordered" evidence="1">
    <location>
        <begin position="427"/>
        <end position="511"/>
    </location>
</feature>
<protein>
    <submittedName>
        <fullName evidence="4">Dolichol phosphate glucosyltransferase, related</fullName>
    </submittedName>
</protein>
<keyword evidence="2" id="KW-1133">Transmembrane helix</keyword>
<dbReference type="EMBL" id="FR823392">
    <property type="protein sequence ID" value="CBZ55546.1"/>
    <property type="molecule type" value="Genomic_DNA"/>
</dbReference>
<keyword evidence="4" id="KW-0808">Transferase</keyword>
<dbReference type="AlphaFoldDB" id="F0VPA0"/>
<feature type="domain" description="Glycosyltransferase 2-like" evidence="3">
    <location>
        <begin position="111"/>
        <end position="175"/>
    </location>
</feature>
<proteinExistence type="predicted"/>
<keyword evidence="6" id="KW-1185">Reference proteome</keyword>
<dbReference type="InterPro" id="IPR001173">
    <property type="entry name" value="Glyco_trans_2-like"/>
</dbReference>
<reference evidence="5" key="4">
    <citation type="journal article" date="2015" name="PLoS ONE">
        <title>Comprehensive Evaluation of Toxoplasma gondii VEG and Neospora caninum LIV Genomes with Tachyzoite Stage Transcriptome and Proteome Defines Novel Transcript Features.</title>
        <authorList>
            <person name="Ramaprasad A."/>
            <person name="Mourier T."/>
            <person name="Naeem R."/>
            <person name="Malas T.B."/>
            <person name="Moussa E."/>
            <person name="Panigrahi A."/>
            <person name="Vermont S.J."/>
            <person name="Otto T.D."/>
            <person name="Wastling J."/>
            <person name="Pain A."/>
        </authorList>
    </citation>
    <scope>NUCLEOTIDE SEQUENCE</scope>
    <source>
        <strain evidence="5">Liverpool</strain>
    </source>
</reference>
<gene>
    <name evidence="5" type="ORF">BN1204_059710</name>
    <name evidence="4" type="ORF">NCLIV_059710</name>
</gene>
<dbReference type="InParanoid" id="F0VPA0"/>
<feature type="compositionally biased region" description="Basic and acidic residues" evidence="1">
    <location>
        <begin position="440"/>
        <end position="488"/>
    </location>
</feature>
<evidence type="ECO:0000256" key="2">
    <source>
        <dbReference type="SAM" id="Phobius"/>
    </source>
</evidence>
<dbReference type="GO" id="GO:0006487">
    <property type="term" value="P:protein N-linked glycosylation"/>
    <property type="evidence" value="ECO:0007669"/>
    <property type="project" value="TreeGrafter"/>
</dbReference>